<keyword evidence="9" id="KW-0121">Carboxypeptidase</keyword>
<accession>A0ABS4MF04</accession>
<evidence type="ECO:0000256" key="1">
    <source>
        <dbReference type="ARBA" id="ARBA00004752"/>
    </source>
</evidence>
<dbReference type="PANTHER" id="PTHR30582:SF2">
    <property type="entry name" value="L,D-TRANSPEPTIDASE YCIB-RELATED"/>
    <property type="match status" value="1"/>
</dbReference>
<keyword evidence="5 6" id="KW-0961">Cell wall biogenesis/degradation</keyword>
<reference evidence="9 10" key="1">
    <citation type="submission" date="2021-03" db="EMBL/GenBank/DDBJ databases">
        <title>Genomic Encyclopedia of Type Strains, Phase IV (KMG-IV): sequencing the most valuable type-strain genomes for metagenomic binning, comparative biology and taxonomic classification.</title>
        <authorList>
            <person name="Goeker M."/>
        </authorList>
    </citation>
    <scope>NUCLEOTIDE SEQUENCE [LARGE SCALE GENOMIC DNA]</scope>
    <source>
        <strain evidence="9 10">DSM 101872</strain>
    </source>
</reference>
<feature type="active site" description="Proton donor/acceptor" evidence="6">
    <location>
        <position position="173"/>
    </location>
</feature>
<dbReference type="PROSITE" id="PS52029">
    <property type="entry name" value="LD_TPASE"/>
    <property type="match status" value="1"/>
</dbReference>
<comment type="pathway">
    <text evidence="1 6">Cell wall biogenesis; peptidoglycan biosynthesis.</text>
</comment>
<evidence type="ECO:0000313" key="10">
    <source>
        <dbReference type="Proteomes" id="UP001519292"/>
    </source>
</evidence>
<feature type="domain" description="L,D-TPase catalytic" evidence="8">
    <location>
        <begin position="97"/>
        <end position="224"/>
    </location>
</feature>
<dbReference type="Gene3D" id="2.40.440.10">
    <property type="entry name" value="L,D-transpeptidase catalytic domain-like"/>
    <property type="match status" value="1"/>
</dbReference>
<evidence type="ECO:0000256" key="3">
    <source>
        <dbReference type="ARBA" id="ARBA00022960"/>
    </source>
</evidence>
<dbReference type="SUPFAM" id="SSF141523">
    <property type="entry name" value="L,D-transpeptidase catalytic domain-like"/>
    <property type="match status" value="1"/>
</dbReference>
<keyword evidence="9" id="KW-0645">Protease</keyword>
<dbReference type="Proteomes" id="UP001519292">
    <property type="component" value="Unassembled WGS sequence"/>
</dbReference>
<dbReference type="RefSeq" id="WP_245328749.1">
    <property type="nucleotide sequence ID" value="NZ_JAGGLU010000007.1"/>
</dbReference>
<feature type="active site" description="Nucleophile" evidence="6">
    <location>
        <position position="200"/>
    </location>
</feature>
<dbReference type="CDD" id="cd16913">
    <property type="entry name" value="YkuD_like"/>
    <property type="match status" value="1"/>
</dbReference>
<keyword evidence="10" id="KW-1185">Reference proteome</keyword>
<protein>
    <submittedName>
        <fullName evidence="9">D-alanyl-D-alanine carboxypeptidase (Penicillin-binding protein 5/6)</fullName>
        <ecNumber evidence="9">3.4.16.4</ecNumber>
    </submittedName>
</protein>
<gene>
    <name evidence="9" type="ORF">J2Z60_001447</name>
</gene>
<organism evidence="9 10">
    <name type="scientific">Lactobacillus colini</name>
    <dbReference type="NCBI Taxonomy" id="1819254"/>
    <lineage>
        <taxon>Bacteria</taxon>
        <taxon>Bacillati</taxon>
        <taxon>Bacillota</taxon>
        <taxon>Bacilli</taxon>
        <taxon>Lactobacillales</taxon>
        <taxon>Lactobacillaceae</taxon>
        <taxon>Lactobacillus</taxon>
    </lineage>
</organism>
<evidence type="ECO:0000256" key="6">
    <source>
        <dbReference type="PROSITE-ProRule" id="PRU01373"/>
    </source>
</evidence>
<keyword evidence="2" id="KW-0808">Transferase</keyword>
<dbReference type="PANTHER" id="PTHR30582">
    <property type="entry name" value="L,D-TRANSPEPTIDASE"/>
    <property type="match status" value="1"/>
</dbReference>
<dbReference type="EC" id="3.4.16.4" evidence="9"/>
<proteinExistence type="predicted"/>
<keyword evidence="3 6" id="KW-0133">Cell shape</keyword>
<keyword evidence="9" id="KW-0378">Hydrolase</keyword>
<dbReference type="InterPro" id="IPR005490">
    <property type="entry name" value="LD_TPept_cat_dom"/>
</dbReference>
<name>A0ABS4MF04_9LACO</name>
<evidence type="ECO:0000313" key="9">
    <source>
        <dbReference type="EMBL" id="MBP2058270.1"/>
    </source>
</evidence>
<feature type="region of interest" description="Disordered" evidence="7">
    <location>
        <begin position="50"/>
        <end position="80"/>
    </location>
</feature>
<dbReference type="GO" id="GO:0009002">
    <property type="term" value="F:serine-type D-Ala-D-Ala carboxypeptidase activity"/>
    <property type="evidence" value="ECO:0007669"/>
    <property type="project" value="UniProtKB-EC"/>
</dbReference>
<sequence length="226" mass="25210">MKSTKSKLLTAVAVVAIICAGVVFFPKINISDSAAKTTKVATITKKVKEKKKTPKKVTDKNQKYLPYEDPQDLSKPGSWKVKSERKAHPELKAVKNLWIRVSLKGNRTYVMSGKKPVYTMLSTGGVYKDGKSATPTGTFYVEAERGAEFFNQGLNEGARYYVSWKDHGIYLFHSVPTKADKKINVQEADKLGRTQGSHGCVRLSLPDAKWFCYNLPMGTKVVIKDE</sequence>
<keyword evidence="4 6" id="KW-0573">Peptidoglycan synthesis</keyword>
<evidence type="ECO:0000256" key="5">
    <source>
        <dbReference type="ARBA" id="ARBA00023316"/>
    </source>
</evidence>
<comment type="caution">
    <text evidence="9">The sequence shown here is derived from an EMBL/GenBank/DDBJ whole genome shotgun (WGS) entry which is preliminary data.</text>
</comment>
<dbReference type="EMBL" id="JAGGLU010000007">
    <property type="protein sequence ID" value="MBP2058270.1"/>
    <property type="molecule type" value="Genomic_DNA"/>
</dbReference>
<dbReference type="InterPro" id="IPR050979">
    <property type="entry name" value="LD-transpeptidase"/>
</dbReference>
<evidence type="ECO:0000256" key="2">
    <source>
        <dbReference type="ARBA" id="ARBA00022679"/>
    </source>
</evidence>
<evidence type="ECO:0000259" key="8">
    <source>
        <dbReference type="PROSITE" id="PS52029"/>
    </source>
</evidence>
<evidence type="ECO:0000256" key="7">
    <source>
        <dbReference type="SAM" id="MobiDB-lite"/>
    </source>
</evidence>
<evidence type="ECO:0000256" key="4">
    <source>
        <dbReference type="ARBA" id="ARBA00022984"/>
    </source>
</evidence>
<dbReference type="Pfam" id="PF03734">
    <property type="entry name" value="YkuD"/>
    <property type="match status" value="1"/>
</dbReference>
<dbReference type="InterPro" id="IPR038063">
    <property type="entry name" value="Transpep_catalytic_dom"/>
</dbReference>